<dbReference type="NCBIfam" id="TIGR00543">
    <property type="entry name" value="isochor_syn"/>
    <property type="match status" value="1"/>
</dbReference>
<dbReference type="Pfam" id="PF00425">
    <property type="entry name" value="Chorismate_bind"/>
    <property type="match status" value="1"/>
</dbReference>
<evidence type="ECO:0000256" key="4">
    <source>
        <dbReference type="ARBA" id="ARBA00023235"/>
    </source>
</evidence>
<name>A0A9D2C8Z7_9MICO</name>
<proteinExistence type="inferred from homology"/>
<comment type="caution">
    <text evidence="7">The sequence shown here is derived from an EMBL/GenBank/DDBJ whole genome shotgun (WGS) entry which is preliminary data.</text>
</comment>
<sequence length="419" mass="44381">MTLTAHLTARTERFDGDAPLTYASPSSPTVFLRGDEGIVGIGETLRLTFTGEDRFRQAANAWDALCGAATVHDSVGLPGTGVVAFGTFAFDATSRSESVLIIPQIVLGEAEGQRWLTRITLDVEDSSSPASELLRPSEIEETRVELQRGRISPAAYEGEVAAALQEIRAGAVTKLVVARDLVGQLPANADLRSVVRELRRRYPTAMTYSVDGMLGASPETLVRARDGRFWMRVLAGTAPRGATGALDADAADSLAKSGKNVEEHAFAVDSALESLRKLGLSATAGGAFTLQLPNLWHIATDIEGILGEQSTLRMLDEIHPTAAVGGTPTVAAMELIRKVEGLDRGRYAAPVGWVDSQGNATWAIALRGAEVAASGAIRAFAGAGIVAGSDSRAELRETDIKFRPIRDAFADPLPPEIPV</sequence>
<evidence type="ECO:0000313" key="7">
    <source>
        <dbReference type="EMBL" id="HIY64820.1"/>
    </source>
</evidence>
<reference evidence="7" key="1">
    <citation type="journal article" date="2021" name="PeerJ">
        <title>Extensive microbial diversity within the chicken gut microbiome revealed by metagenomics and culture.</title>
        <authorList>
            <person name="Gilroy R."/>
            <person name="Ravi A."/>
            <person name="Getino M."/>
            <person name="Pursley I."/>
            <person name="Horton D.L."/>
            <person name="Alikhan N.F."/>
            <person name="Baker D."/>
            <person name="Gharbi K."/>
            <person name="Hall N."/>
            <person name="Watson M."/>
            <person name="Adriaenssens E.M."/>
            <person name="Foster-Nyarko E."/>
            <person name="Jarju S."/>
            <person name="Secka A."/>
            <person name="Antonio M."/>
            <person name="Oren A."/>
            <person name="Chaudhuri R.R."/>
            <person name="La Ragione R."/>
            <person name="Hildebrand F."/>
            <person name="Pallen M.J."/>
        </authorList>
    </citation>
    <scope>NUCLEOTIDE SEQUENCE</scope>
    <source>
        <strain evidence="7">ChiGjej1B1-98</strain>
    </source>
</reference>
<feature type="domain" description="Chorismate-utilising enzyme C-terminal" evidence="6">
    <location>
        <begin position="154"/>
        <end position="401"/>
    </location>
</feature>
<dbReference type="InterPro" id="IPR015890">
    <property type="entry name" value="Chorismate_C"/>
</dbReference>
<dbReference type="InterPro" id="IPR004561">
    <property type="entry name" value="IsoChor_synthase"/>
</dbReference>
<organism evidence="7 8">
    <name type="scientific">Candidatus Agrococcus pullicola</name>
    <dbReference type="NCBI Taxonomy" id="2838429"/>
    <lineage>
        <taxon>Bacteria</taxon>
        <taxon>Bacillati</taxon>
        <taxon>Actinomycetota</taxon>
        <taxon>Actinomycetes</taxon>
        <taxon>Micrococcales</taxon>
        <taxon>Microbacteriaceae</taxon>
        <taxon>Agrococcus</taxon>
    </lineage>
</organism>
<protein>
    <recommendedName>
        <fullName evidence="3">isochorismate synthase</fullName>
        <ecNumber evidence="3">5.4.4.2</ecNumber>
    </recommendedName>
    <alternativeName>
        <fullName evidence="5">Isochorismate mutase</fullName>
    </alternativeName>
</protein>
<dbReference type="PANTHER" id="PTHR42839">
    <property type="entry name" value="ISOCHORISMATE SYNTHASE ENTC"/>
    <property type="match status" value="1"/>
</dbReference>
<evidence type="ECO:0000256" key="3">
    <source>
        <dbReference type="ARBA" id="ARBA00012824"/>
    </source>
</evidence>
<dbReference type="Gene3D" id="3.60.120.10">
    <property type="entry name" value="Anthranilate synthase"/>
    <property type="match status" value="1"/>
</dbReference>
<evidence type="ECO:0000256" key="5">
    <source>
        <dbReference type="ARBA" id="ARBA00041564"/>
    </source>
</evidence>
<dbReference type="Proteomes" id="UP000824005">
    <property type="component" value="Unassembled WGS sequence"/>
</dbReference>
<evidence type="ECO:0000259" key="6">
    <source>
        <dbReference type="Pfam" id="PF00425"/>
    </source>
</evidence>
<dbReference type="InterPro" id="IPR005801">
    <property type="entry name" value="ADC_synthase"/>
</dbReference>
<comment type="catalytic activity">
    <reaction evidence="1">
        <text>chorismate = isochorismate</text>
        <dbReference type="Rhea" id="RHEA:18985"/>
        <dbReference type="ChEBI" id="CHEBI:29748"/>
        <dbReference type="ChEBI" id="CHEBI:29780"/>
        <dbReference type="EC" id="5.4.4.2"/>
    </reaction>
</comment>
<dbReference type="AlphaFoldDB" id="A0A9D2C8Z7"/>
<evidence type="ECO:0000313" key="8">
    <source>
        <dbReference type="Proteomes" id="UP000824005"/>
    </source>
</evidence>
<evidence type="ECO:0000256" key="1">
    <source>
        <dbReference type="ARBA" id="ARBA00000799"/>
    </source>
</evidence>
<gene>
    <name evidence="7" type="ORF">H9830_00910</name>
</gene>
<accession>A0A9D2C8Z7</accession>
<evidence type="ECO:0000256" key="2">
    <source>
        <dbReference type="ARBA" id="ARBA00005297"/>
    </source>
</evidence>
<dbReference type="SUPFAM" id="SSF56322">
    <property type="entry name" value="ADC synthase"/>
    <property type="match status" value="1"/>
</dbReference>
<keyword evidence="4 7" id="KW-0413">Isomerase</keyword>
<dbReference type="GO" id="GO:0008909">
    <property type="term" value="F:isochorismate synthase activity"/>
    <property type="evidence" value="ECO:0007669"/>
    <property type="project" value="UniProtKB-EC"/>
</dbReference>
<dbReference type="PANTHER" id="PTHR42839:SF2">
    <property type="entry name" value="ISOCHORISMATE SYNTHASE ENTC"/>
    <property type="match status" value="1"/>
</dbReference>
<comment type="similarity">
    <text evidence="2">Belongs to the isochorismate synthase family.</text>
</comment>
<dbReference type="EMBL" id="DXDC01000022">
    <property type="protein sequence ID" value="HIY64820.1"/>
    <property type="molecule type" value="Genomic_DNA"/>
</dbReference>
<reference evidence="7" key="2">
    <citation type="submission" date="2021-04" db="EMBL/GenBank/DDBJ databases">
        <authorList>
            <person name="Gilroy R."/>
        </authorList>
    </citation>
    <scope>NUCLEOTIDE SEQUENCE</scope>
    <source>
        <strain evidence="7">ChiGjej1B1-98</strain>
    </source>
</reference>
<dbReference type="EC" id="5.4.4.2" evidence="3"/>